<sequence length="133" mass="14480">MASVEQDYTPPIHYKRRATESEGEQVQQLITPKKTTSSSRSDGRNSPRSGSIPKDSFHIMSYPENQRPTSSATQGNGNGSANTTTQTPASPSSLAMERWMGERTCEEPFHGQRSAGPSTNTNNGTSTRTDKKS</sequence>
<evidence type="ECO:0000313" key="2">
    <source>
        <dbReference type="EMBL" id="KAF9736257.1"/>
    </source>
</evidence>
<feature type="compositionally biased region" description="Polar residues" evidence="1">
    <location>
        <begin position="24"/>
        <end position="49"/>
    </location>
</feature>
<feature type="compositionally biased region" description="Basic and acidic residues" evidence="1">
    <location>
        <begin position="99"/>
        <end position="110"/>
    </location>
</feature>
<keyword evidence="3" id="KW-1185">Reference proteome</keyword>
<comment type="caution">
    <text evidence="2">The sequence shown here is derived from an EMBL/GenBank/DDBJ whole genome shotgun (WGS) entry which is preliminary data.</text>
</comment>
<feature type="region of interest" description="Disordered" evidence="1">
    <location>
        <begin position="1"/>
        <end position="133"/>
    </location>
</feature>
<feature type="compositionally biased region" description="Polar residues" evidence="1">
    <location>
        <begin position="63"/>
        <end position="93"/>
    </location>
</feature>
<feature type="compositionally biased region" description="Low complexity" evidence="1">
    <location>
        <begin position="118"/>
        <end position="127"/>
    </location>
</feature>
<dbReference type="Proteomes" id="UP000756921">
    <property type="component" value="Unassembled WGS sequence"/>
</dbReference>
<gene>
    <name evidence="2" type="ORF">PMIN01_06172</name>
</gene>
<organism evidence="2 3">
    <name type="scientific">Paraphaeosphaeria minitans</name>
    <dbReference type="NCBI Taxonomy" id="565426"/>
    <lineage>
        <taxon>Eukaryota</taxon>
        <taxon>Fungi</taxon>
        <taxon>Dikarya</taxon>
        <taxon>Ascomycota</taxon>
        <taxon>Pezizomycotina</taxon>
        <taxon>Dothideomycetes</taxon>
        <taxon>Pleosporomycetidae</taxon>
        <taxon>Pleosporales</taxon>
        <taxon>Massarineae</taxon>
        <taxon>Didymosphaeriaceae</taxon>
        <taxon>Paraphaeosphaeria</taxon>
    </lineage>
</organism>
<accession>A0A9P6GIH8</accession>
<dbReference type="AlphaFoldDB" id="A0A9P6GIH8"/>
<protein>
    <submittedName>
        <fullName evidence="2">Uncharacterized protein</fullName>
    </submittedName>
</protein>
<name>A0A9P6GIH8_9PLEO</name>
<dbReference type="OrthoDB" id="3792199at2759"/>
<dbReference type="EMBL" id="WJXW01000005">
    <property type="protein sequence ID" value="KAF9736257.1"/>
    <property type="molecule type" value="Genomic_DNA"/>
</dbReference>
<evidence type="ECO:0000313" key="3">
    <source>
        <dbReference type="Proteomes" id="UP000756921"/>
    </source>
</evidence>
<proteinExistence type="predicted"/>
<reference evidence="2" key="1">
    <citation type="journal article" date="2020" name="Mol. Plant Microbe Interact.">
        <title>Genome Sequence of the Biocontrol Agent Coniothyrium minitans strain Conio (IMI 134523).</title>
        <authorList>
            <person name="Patel D."/>
            <person name="Shittu T.A."/>
            <person name="Baroncelli R."/>
            <person name="Muthumeenakshi S."/>
            <person name="Osborne T.H."/>
            <person name="Janganan T.K."/>
            <person name="Sreenivasaprasad S."/>
        </authorList>
    </citation>
    <scope>NUCLEOTIDE SEQUENCE</scope>
    <source>
        <strain evidence="2">Conio</strain>
    </source>
</reference>
<evidence type="ECO:0000256" key="1">
    <source>
        <dbReference type="SAM" id="MobiDB-lite"/>
    </source>
</evidence>